<dbReference type="EMBL" id="JAGYWB010000016">
    <property type="protein sequence ID" value="KAI0496776.1"/>
    <property type="molecule type" value="Genomic_DNA"/>
</dbReference>
<sequence length="87" mass="9969">MGCDPQHQSRLLDEFSASELLPIAVALLADLTDWLRFAHRQCLVRTPLWICCLCAWRHPVSMGYQGKVYCIGIRFMQPQAMVTLSLF</sequence>
<evidence type="ECO:0000313" key="1">
    <source>
        <dbReference type="EMBL" id="KAI0496776.1"/>
    </source>
</evidence>
<accession>A0A8T3AJN4</accession>
<gene>
    <name evidence="1" type="ORF">KFK09_023100</name>
</gene>
<name>A0A8T3AJN4_DENNO</name>
<proteinExistence type="predicted"/>
<evidence type="ECO:0000313" key="2">
    <source>
        <dbReference type="Proteomes" id="UP000829196"/>
    </source>
</evidence>
<reference evidence="1" key="1">
    <citation type="journal article" date="2022" name="Front. Genet.">
        <title>Chromosome-Scale Assembly of the Dendrobium nobile Genome Provides Insights Into the Molecular Mechanism of the Biosynthesis of the Medicinal Active Ingredient of Dendrobium.</title>
        <authorList>
            <person name="Xu Q."/>
            <person name="Niu S.-C."/>
            <person name="Li K.-L."/>
            <person name="Zheng P.-J."/>
            <person name="Zhang X.-J."/>
            <person name="Jia Y."/>
            <person name="Liu Y."/>
            <person name="Niu Y.-X."/>
            <person name="Yu L.-H."/>
            <person name="Chen D.-F."/>
            <person name="Zhang G.-Q."/>
        </authorList>
    </citation>
    <scope>NUCLEOTIDE SEQUENCE</scope>
    <source>
        <tissue evidence="1">Leaf</tissue>
    </source>
</reference>
<dbReference type="AlphaFoldDB" id="A0A8T3AJN4"/>
<dbReference type="Proteomes" id="UP000829196">
    <property type="component" value="Unassembled WGS sequence"/>
</dbReference>
<organism evidence="1 2">
    <name type="scientific">Dendrobium nobile</name>
    <name type="common">Orchid</name>
    <dbReference type="NCBI Taxonomy" id="94219"/>
    <lineage>
        <taxon>Eukaryota</taxon>
        <taxon>Viridiplantae</taxon>
        <taxon>Streptophyta</taxon>
        <taxon>Embryophyta</taxon>
        <taxon>Tracheophyta</taxon>
        <taxon>Spermatophyta</taxon>
        <taxon>Magnoliopsida</taxon>
        <taxon>Liliopsida</taxon>
        <taxon>Asparagales</taxon>
        <taxon>Orchidaceae</taxon>
        <taxon>Epidendroideae</taxon>
        <taxon>Malaxideae</taxon>
        <taxon>Dendrobiinae</taxon>
        <taxon>Dendrobium</taxon>
    </lineage>
</organism>
<comment type="caution">
    <text evidence="1">The sequence shown here is derived from an EMBL/GenBank/DDBJ whole genome shotgun (WGS) entry which is preliminary data.</text>
</comment>
<protein>
    <submittedName>
        <fullName evidence="1">Uncharacterized protein</fullName>
    </submittedName>
</protein>
<keyword evidence="2" id="KW-1185">Reference proteome</keyword>